<gene>
    <name evidence="1" type="ORF">SDC9_212763</name>
</gene>
<dbReference type="SUPFAM" id="SSF52218">
    <property type="entry name" value="Flavoproteins"/>
    <property type="match status" value="1"/>
</dbReference>
<dbReference type="Gene3D" id="3.40.50.360">
    <property type="match status" value="1"/>
</dbReference>
<accession>A0A645K078</accession>
<evidence type="ECO:0000313" key="1">
    <source>
        <dbReference type="EMBL" id="MPN64984.1"/>
    </source>
</evidence>
<protein>
    <recommendedName>
        <fullName evidence="2">Flavodoxin-like domain-containing protein</fullName>
    </recommendedName>
</protein>
<sequence>MDRLYCFLDGGMKSTMPKGKKVAIAVTCMSGLEGAKGVADWIEKVWAKYYGQEVVGKIVRGASSAPGDAAGDAEVMKQAQAIGAKL</sequence>
<reference evidence="1" key="1">
    <citation type="submission" date="2019-08" db="EMBL/GenBank/DDBJ databases">
        <authorList>
            <person name="Kucharzyk K."/>
            <person name="Murdoch R.W."/>
            <person name="Higgins S."/>
            <person name="Loffler F."/>
        </authorList>
    </citation>
    <scope>NUCLEOTIDE SEQUENCE</scope>
</reference>
<comment type="caution">
    <text evidence="1">The sequence shown here is derived from an EMBL/GenBank/DDBJ whole genome shotgun (WGS) entry which is preliminary data.</text>
</comment>
<dbReference type="EMBL" id="VSSQ01146670">
    <property type="protein sequence ID" value="MPN64984.1"/>
    <property type="molecule type" value="Genomic_DNA"/>
</dbReference>
<proteinExistence type="predicted"/>
<dbReference type="AlphaFoldDB" id="A0A645K078"/>
<organism evidence="1">
    <name type="scientific">bioreactor metagenome</name>
    <dbReference type="NCBI Taxonomy" id="1076179"/>
    <lineage>
        <taxon>unclassified sequences</taxon>
        <taxon>metagenomes</taxon>
        <taxon>ecological metagenomes</taxon>
    </lineage>
</organism>
<name>A0A645K078_9ZZZZ</name>
<dbReference type="InterPro" id="IPR029039">
    <property type="entry name" value="Flavoprotein-like_sf"/>
</dbReference>
<evidence type="ECO:0008006" key="2">
    <source>
        <dbReference type="Google" id="ProtNLM"/>
    </source>
</evidence>